<dbReference type="Proteomes" id="UP001180453">
    <property type="component" value="Unassembled WGS sequence"/>
</dbReference>
<accession>A0ABU1YFS6</accession>
<name>A0ABU1YFS6_ROSSA</name>
<keyword evidence="3" id="KW-1185">Reference proteome</keyword>
<protein>
    <submittedName>
        <fullName evidence="2">Uncharacterized protein</fullName>
    </submittedName>
</protein>
<dbReference type="PROSITE" id="PS51257">
    <property type="entry name" value="PROKAR_LIPOPROTEIN"/>
    <property type="match status" value="1"/>
</dbReference>
<keyword evidence="1" id="KW-0732">Signal</keyword>
<evidence type="ECO:0000313" key="3">
    <source>
        <dbReference type="Proteomes" id="UP001180453"/>
    </source>
</evidence>
<feature type="chain" id="PRO_5047258165" evidence="1">
    <location>
        <begin position="24"/>
        <end position="338"/>
    </location>
</feature>
<reference evidence="2 3" key="1">
    <citation type="submission" date="2023-07" db="EMBL/GenBank/DDBJ databases">
        <title>Sorghum-associated microbial communities from plants grown in Nebraska, USA.</title>
        <authorList>
            <person name="Schachtman D."/>
        </authorList>
    </citation>
    <scope>NUCLEOTIDE SEQUENCE [LARGE SCALE GENOMIC DNA]</scope>
    <source>
        <strain evidence="2 3">BE314</strain>
    </source>
</reference>
<dbReference type="RefSeq" id="WP_310259620.1">
    <property type="nucleotide sequence ID" value="NZ_JAVDXU010000001.1"/>
</dbReference>
<sequence>MIKHRIGLSATVLVCLLGLSACGGGGGSAGTPSNPAPTESPMLGISASNYQVVGQSAVSSAFFLNDTGGVITGAETGSDPRLLRHAVDTARRAMSVASGRQALLTGAEVRETVPCSQGGSLAVTVTDVNNNGNFDLGDSLSLDAQSCKEDGDVMNGRISLSVQALTGVYDSSNYSATLAMTLTAFNVTTGSDMAQGDGTITLTVSQTPAGVGEVVLATSRLVLSGRAGGQNFTTTLTDTKLTLRIETVNGSPRTSISYNSSLAGSGFDNKQVLITTPQPLVITGSDTYPSSGYLLVQGNASSALRITAVNRTQARLELDAQGDGAYETQVLKTWAELE</sequence>
<proteinExistence type="predicted"/>
<feature type="signal peptide" evidence="1">
    <location>
        <begin position="1"/>
        <end position="23"/>
    </location>
</feature>
<evidence type="ECO:0000313" key="2">
    <source>
        <dbReference type="EMBL" id="MDR7267598.1"/>
    </source>
</evidence>
<comment type="caution">
    <text evidence="2">The sequence shown here is derived from an EMBL/GenBank/DDBJ whole genome shotgun (WGS) entry which is preliminary data.</text>
</comment>
<gene>
    <name evidence="2" type="ORF">J2X20_000227</name>
</gene>
<dbReference type="EMBL" id="JAVDXU010000001">
    <property type="protein sequence ID" value="MDR7267598.1"/>
    <property type="molecule type" value="Genomic_DNA"/>
</dbReference>
<organism evidence="2 3">
    <name type="scientific">Roseateles saccharophilus</name>
    <name type="common">Pseudomonas saccharophila</name>
    <dbReference type="NCBI Taxonomy" id="304"/>
    <lineage>
        <taxon>Bacteria</taxon>
        <taxon>Pseudomonadati</taxon>
        <taxon>Pseudomonadota</taxon>
        <taxon>Betaproteobacteria</taxon>
        <taxon>Burkholderiales</taxon>
        <taxon>Sphaerotilaceae</taxon>
        <taxon>Roseateles</taxon>
    </lineage>
</organism>
<evidence type="ECO:0000256" key="1">
    <source>
        <dbReference type="SAM" id="SignalP"/>
    </source>
</evidence>